<feature type="transmembrane region" description="Helical" evidence="7">
    <location>
        <begin position="315"/>
        <end position="337"/>
    </location>
</feature>
<dbReference type="PANTHER" id="PTHR33567:SF3">
    <property type="entry name" value="CHROMATE ION TRANSPORTER (EUROFUNG)"/>
    <property type="match status" value="1"/>
</dbReference>
<dbReference type="InterPro" id="IPR003370">
    <property type="entry name" value="Chromate_transpt"/>
</dbReference>
<comment type="caution">
    <text evidence="8">The sequence shown here is derived from an EMBL/GenBank/DDBJ whole genome shotgun (WGS) entry which is preliminary data.</text>
</comment>
<dbReference type="InterPro" id="IPR014047">
    <property type="entry name" value="Chr_Tranpt_l_chain"/>
</dbReference>
<organism evidence="8 9">
    <name type="scientific">Agrobacterium tumefaciens</name>
    <dbReference type="NCBI Taxonomy" id="358"/>
    <lineage>
        <taxon>Bacteria</taxon>
        <taxon>Pseudomonadati</taxon>
        <taxon>Pseudomonadota</taxon>
        <taxon>Alphaproteobacteria</taxon>
        <taxon>Hyphomicrobiales</taxon>
        <taxon>Rhizobiaceae</taxon>
        <taxon>Rhizobium/Agrobacterium group</taxon>
        <taxon>Agrobacterium</taxon>
        <taxon>Agrobacterium tumefaciens complex</taxon>
    </lineage>
</organism>
<feature type="transmembrane region" description="Helical" evidence="7">
    <location>
        <begin position="394"/>
        <end position="415"/>
    </location>
</feature>
<feature type="transmembrane region" description="Helical" evidence="7">
    <location>
        <begin position="281"/>
        <end position="303"/>
    </location>
</feature>
<dbReference type="EMBL" id="JXQV01000012">
    <property type="protein sequence ID" value="KIQ01711.1"/>
    <property type="molecule type" value="Genomic_DNA"/>
</dbReference>
<evidence type="ECO:0000256" key="7">
    <source>
        <dbReference type="SAM" id="Phobius"/>
    </source>
</evidence>
<comment type="similarity">
    <text evidence="2">Belongs to the chromate ion transporter (CHR) (TC 2.A.51) family.</text>
</comment>
<feature type="transmembrane region" description="Helical" evidence="7">
    <location>
        <begin position="349"/>
        <end position="374"/>
    </location>
</feature>
<evidence type="ECO:0000256" key="6">
    <source>
        <dbReference type="ARBA" id="ARBA00023136"/>
    </source>
</evidence>
<feature type="transmembrane region" description="Helical" evidence="7">
    <location>
        <begin position="151"/>
        <end position="168"/>
    </location>
</feature>
<comment type="subcellular location">
    <subcellularLocation>
        <location evidence="1">Cell membrane</location>
        <topology evidence="1">Multi-pass membrane protein</topology>
    </subcellularLocation>
</comment>
<dbReference type="GO" id="GO:0015109">
    <property type="term" value="F:chromate transmembrane transporter activity"/>
    <property type="evidence" value="ECO:0007669"/>
    <property type="project" value="InterPro"/>
</dbReference>
<gene>
    <name evidence="8" type="ORF">RU07_13065</name>
</gene>
<evidence type="ECO:0000256" key="1">
    <source>
        <dbReference type="ARBA" id="ARBA00004651"/>
    </source>
</evidence>
<proteinExistence type="inferred from homology"/>
<evidence type="ECO:0000313" key="8">
    <source>
        <dbReference type="EMBL" id="KIQ01711.1"/>
    </source>
</evidence>
<dbReference type="Proteomes" id="UP000035017">
    <property type="component" value="Unassembled WGS sequence"/>
</dbReference>
<dbReference type="PIRSF" id="PIRSF004810">
    <property type="entry name" value="ChrA"/>
    <property type="match status" value="1"/>
</dbReference>
<feature type="transmembrane region" description="Helical" evidence="7">
    <location>
        <begin position="90"/>
        <end position="113"/>
    </location>
</feature>
<evidence type="ECO:0000256" key="3">
    <source>
        <dbReference type="ARBA" id="ARBA00022475"/>
    </source>
</evidence>
<evidence type="ECO:0000256" key="5">
    <source>
        <dbReference type="ARBA" id="ARBA00022989"/>
    </source>
</evidence>
<reference evidence="8 9" key="1">
    <citation type="submission" date="2014-12" db="EMBL/GenBank/DDBJ databases">
        <title>16Stimator: statistical estimation of ribosomal gene copy numbers from draft genome assemblies.</title>
        <authorList>
            <person name="Perisin M.A."/>
            <person name="Vetter M."/>
            <person name="Gilbert J.A."/>
            <person name="Bergelson J."/>
        </authorList>
    </citation>
    <scope>NUCLEOTIDE SEQUENCE [LARGE SCALE GENOMIC DNA]</scope>
    <source>
        <strain evidence="8 9">MEJ076</strain>
    </source>
</reference>
<keyword evidence="6 7" id="KW-0472">Membrane</keyword>
<feature type="transmembrane region" description="Helical" evidence="7">
    <location>
        <begin position="119"/>
        <end position="139"/>
    </location>
</feature>
<dbReference type="NCBIfam" id="TIGR00937">
    <property type="entry name" value="2A51"/>
    <property type="match status" value="1"/>
</dbReference>
<name>A0A0D0K0K0_AGRTU</name>
<keyword evidence="3" id="KW-1003">Cell membrane</keyword>
<evidence type="ECO:0000256" key="2">
    <source>
        <dbReference type="ARBA" id="ARBA00005262"/>
    </source>
</evidence>
<feature type="transmembrane region" description="Helical" evidence="7">
    <location>
        <begin position="422"/>
        <end position="441"/>
    </location>
</feature>
<feature type="transmembrane region" description="Helical" evidence="7">
    <location>
        <begin position="240"/>
        <end position="260"/>
    </location>
</feature>
<protein>
    <submittedName>
        <fullName evidence="8">Chromate transporter</fullName>
    </submittedName>
</protein>
<dbReference type="GO" id="GO:0005886">
    <property type="term" value="C:plasma membrane"/>
    <property type="evidence" value="ECO:0007669"/>
    <property type="project" value="UniProtKB-SubCell"/>
</dbReference>
<feature type="transmembrane region" description="Helical" evidence="7">
    <location>
        <begin position="208"/>
        <end position="228"/>
    </location>
</feature>
<keyword evidence="5 7" id="KW-1133">Transmembrane helix</keyword>
<accession>A0A0D0K0K0</accession>
<dbReference type="PANTHER" id="PTHR33567">
    <property type="entry name" value="CHROMATE ION TRANSPORTER (EUROFUNG)"/>
    <property type="match status" value="1"/>
</dbReference>
<evidence type="ECO:0000313" key="9">
    <source>
        <dbReference type="Proteomes" id="UP000035017"/>
    </source>
</evidence>
<sequence length="442" mass="47589">MTEFLRSDIAPARPSFLEMTAAFARIGLLSFGGPAGQIGLMHRVLVDEKGWLSEERFLHALNYCMLLPGPEAQQLATYSGWLLHGRRGGIVAGLLFILPGFLVIVALASAYALYQDTHWLPALLSGLKAGVLAIVLEALLRVAKRALTSRFLVGIAAVAFVALFFFAVPFPLVILAAGLVGFFKARGNALAVAESGEVSTANPSWKKLLRGLLVGIVIWQLPLLLLWITSGPGTLIDLQIFFSKMAVVTFGGAYAVLAYVAQVAVETKGWMLAGEMLDGLALAEATPGPLVLVLSYVGFLAAFRHPGWFDPLTAGILGASIAAWATFVPSFMFIFAGAPYMEKLRHNRFLSSALSAITAAVVGVILNLSVWFGLHVLFGQVERVALVPAINFGFSWPVFATLDPMLLSLFIASSIMLFRLKLGMVPVLSMCIAAGFFRLWLM</sequence>
<dbReference type="OrthoDB" id="8969999at2"/>
<evidence type="ECO:0000256" key="4">
    <source>
        <dbReference type="ARBA" id="ARBA00022692"/>
    </source>
</evidence>
<dbReference type="Pfam" id="PF02417">
    <property type="entry name" value="Chromate_transp"/>
    <property type="match status" value="2"/>
</dbReference>
<dbReference type="AlphaFoldDB" id="A0A0D0K0K0"/>
<keyword evidence="4 7" id="KW-0812">Transmembrane</keyword>